<protein>
    <submittedName>
        <fullName evidence="1">Endonuclease, partial</fullName>
    </submittedName>
</protein>
<sequence>MTKDSQRALLWTKQLFYNKSNKADSLLAHKLCQKTQAKNIDKIKSPRGTTYTTPDRIASVFAAYFTELYNHRSETRQNPNHPIDPQAIESYLGDIPLPALSEEMRAQLTTPITTDEIALTIKSIKPHKCPGPDGFTDQYYKSFSDALLPHHASLYNSLLQGDALPEDML</sequence>
<keyword evidence="1" id="KW-0378">Hydrolase</keyword>
<dbReference type="EMBL" id="OW240913">
    <property type="protein sequence ID" value="CAH2250623.1"/>
    <property type="molecule type" value="Genomic_DNA"/>
</dbReference>
<evidence type="ECO:0000313" key="2">
    <source>
        <dbReference type="Proteomes" id="UP001295444"/>
    </source>
</evidence>
<proteinExistence type="predicted"/>
<feature type="non-terminal residue" evidence="1">
    <location>
        <position position="169"/>
    </location>
</feature>
<reference evidence="1" key="1">
    <citation type="submission" date="2022-03" db="EMBL/GenBank/DDBJ databases">
        <authorList>
            <person name="Alioto T."/>
            <person name="Alioto T."/>
            <person name="Gomez Garrido J."/>
        </authorList>
    </citation>
    <scope>NUCLEOTIDE SEQUENCE</scope>
</reference>
<organism evidence="1 2">
    <name type="scientific">Pelobates cultripes</name>
    <name type="common">Western spadefoot toad</name>
    <dbReference type="NCBI Taxonomy" id="61616"/>
    <lineage>
        <taxon>Eukaryota</taxon>
        <taxon>Metazoa</taxon>
        <taxon>Chordata</taxon>
        <taxon>Craniata</taxon>
        <taxon>Vertebrata</taxon>
        <taxon>Euteleostomi</taxon>
        <taxon>Amphibia</taxon>
        <taxon>Batrachia</taxon>
        <taxon>Anura</taxon>
        <taxon>Pelobatoidea</taxon>
        <taxon>Pelobatidae</taxon>
        <taxon>Pelobates</taxon>
    </lineage>
</organism>
<dbReference type="Proteomes" id="UP001295444">
    <property type="component" value="Chromosome 02"/>
</dbReference>
<dbReference type="AlphaFoldDB" id="A0AAD1VQX7"/>
<dbReference type="PANTHER" id="PTHR31635">
    <property type="entry name" value="REVERSE TRANSCRIPTASE DOMAIN-CONTAINING PROTEIN-RELATED"/>
    <property type="match status" value="1"/>
</dbReference>
<evidence type="ECO:0000313" key="1">
    <source>
        <dbReference type="EMBL" id="CAH2250623.1"/>
    </source>
</evidence>
<keyword evidence="1" id="KW-0540">Nuclease</keyword>
<dbReference type="PANTHER" id="PTHR31635:SF196">
    <property type="entry name" value="REVERSE TRANSCRIPTASE DOMAIN-CONTAINING PROTEIN-RELATED"/>
    <property type="match status" value="1"/>
</dbReference>
<gene>
    <name evidence="1" type="ORF">PECUL_23A000219</name>
</gene>
<name>A0AAD1VQX7_PELCU</name>
<dbReference type="GO" id="GO:0004519">
    <property type="term" value="F:endonuclease activity"/>
    <property type="evidence" value="ECO:0007669"/>
    <property type="project" value="UniProtKB-KW"/>
</dbReference>
<keyword evidence="2" id="KW-1185">Reference proteome</keyword>
<accession>A0AAD1VQX7</accession>
<keyword evidence="1" id="KW-0255">Endonuclease</keyword>